<dbReference type="Gene3D" id="2.170.260.10">
    <property type="entry name" value="paz domain"/>
    <property type="match status" value="1"/>
</dbReference>
<dbReference type="GO" id="GO:0004386">
    <property type="term" value="F:helicase activity"/>
    <property type="evidence" value="ECO:0007669"/>
    <property type="project" value="UniProtKB-KW"/>
</dbReference>
<dbReference type="InterPro" id="IPR005034">
    <property type="entry name" value="Dicer_dimerisation"/>
</dbReference>
<dbReference type="SMART" id="SM00949">
    <property type="entry name" value="PAZ"/>
    <property type="match status" value="1"/>
</dbReference>
<dbReference type="Pfam" id="PF04851">
    <property type="entry name" value="ResIII"/>
    <property type="match status" value="1"/>
</dbReference>
<evidence type="ECO:0000256" key="6">
    <source>
        <dbReference type="ARBA" id="ARBA00022737"/>
    </source>
</evidence>
<evidence type="ECO:0000313" key="26">
    <source>
        <dbReference type="Proteomes" id="UP000701853"/>
    </source>
</evidence>
<evidence type="ECO:0000259" key="24">
    <source>
        <dbReference type="PROSITE" id="PS51327"/>
    </source>
</evidence>
<evidence type="ECO:0000256" key="12">
    <source>
        <dbReference type="ARBA" id="ARBA00022842"/>
    </source>
</evidence>
<reference evidence="25 26" key="1">
    <citation type="journal article" date="2021" name="bioRxiv">
        <title>The Gossypium anomalum genome as a resource for cotton improvement and evolutionary analysis of hybrid incompatibility.</title>
        <authorList>
            <person name="Grover C.E."/>
            <person name="Yuan D."/>
            <person name="Arick M.A."/>
            <person name="Miller E.R."/>
            <person name="Hu G."/>
            <person name="Peterson D.G."/>
            <person name="Wendel J.F."/>
            <person name="Udall J.A."/>
        </authorList>
    </citation>
    <scope>NUCLEOTIDE SEQUENCE [LARGE SCALE GENOMIC DNA]</scope>
    <source>
        <strain evidence="25">JFW-Udall</strain>
        <tissue evidence="25">Leaf</tissue>
    </source>
</reference>
<evidence type="ECO:0000256" key="8">
    <source>
        <dbReference type="ARBA" id="ARBA00022759"/>
    </source>
</evidence>
<dbReference type="PROSITE" id="PS50142">
    <property type="entry name" value="RNASE_3_2"/>
    <property type="match status" value="2"/>
</dbReference>
<dbReference type="GO" id="GO:0003677">
    <property type="term" value="F:DNA binding"/>
    <property type="evidence" value="ECO:0007669"/>
    <property type="project" value="InterPro"/>
</dbReference>
<dbReference type="Pfam" id="PF03368">
    <property type="entry name" value="Dicer_dimer"/>
    <property type="match status" value="1"/>
</dbReference>
<dbReference type="Pfam" id="PF00636">
    <property type="entry name" value="Ribonuclease_3"/>
    <property type="match status" value="2"/>
</dbReference>
<comment type="subcellular location">
    <subcellularLocation>
        <location evidence="3">Nucleus</location>
    </subcellularLocation>
</comment>
<evidence type="ECO:0000256" key="1">
    <source>
        <dbReference type="ARBA" id="ARBA00001936"/>
    </source>
</evidence>
<keyword evidence="13 18" id="KW-0694">RNA-binding</keyword>
<dbReference type="CDD" id="cd00593">
    <property type="entry name" value="RIBOc"/>
    <property type="match status" value="2"/>
</dbReference>
<dbReference type="Pfam" id="PF02170">
    <property type="entry name" value="PAZ"/>
    <property type="match status" value="1"/>
</dbReference>
<evidence type="ECO:0000313" key="25">
    <source>
        <dbReference type="EMBL" id="KAG8503299.1"/>
    </source>
</evidence>
<dbReference type="OrthoDB" id="6513042at2759"/>
<dbReference type="GO" id="GO:0030422">
    <property type="term" value="P:siRNA processing"/>
    <property type="evidence" value="ECO:0007669"/>
    <property type="project" value="TreeGrafter"/>
</dbReference>
<dbReference type="SUPFAM" id="SSF52540">
    <property type="entry name" value="P-loop containing nucleoside triphosphate hydrolases"/>
    <property type="match status" value="1"/>
</dbReference>
<gene>
    <name evidence="25" type="ORF">CXB51_001265</name>
</gene>
<evidence type="ECO:0000256" key="16">
    <source>
        <dbReference type="ARBA" id="ARBA00023242"/>
    </source>
</evidence>
<dbReference type="GO" id="GO:0005524">
    <property type="term" value="F:ATP binding"/>
    <property type="evidence" value="ECO:0007669"/>
    <property type="project" value="UniProtKB-KW"/>
</dbReference>
<dbReference type="Gene3D" id="3.40.50.300">
    <property type="entry name" value="P-loop containing nucleotide triphosphate hydrolases"/>
    <property type="match status" value="2"/>
</dbReference>
<dbReference type="PANTHER" id="PTHR14950:SF70">
    <property type="entry name" value="ENDORIBONUCLEASE DICER HOMOLOG 2"/>
    <property type="match status" value="1"/>
</dbReference>
<evidence type="ECO:0000256" key="13">
    <source>
        <dbReference type="ARBA" id="ARBA00022884"/>
    </source>
</evidence>
<keyword evidence="15" id="KW-0464">Manganese</keyword>
<dbReference type="InterPro" id="IPR036085">
    <property type="entry name" value="PAZ_dom_sf"/>
</dbReference>
<feature type="domain" description="Dicer dsRNA-binding fold" evidence="24">
    <location>
        <begin position="660"/>
        <end position="765"/>
    </location>
</feature>
<dbReference type="SMART" id="SM00535">
    <property type="entry name" value="RIBOc"/>
    <property type="match status" value="2"/>
</dbReference>
<dbReference type="Pfam" id="PF00271">
    <property type="entry name" value="Helicase_C"/>
    <property type="match status" value="1"/>
</dbReference>
<feature type="domain" description="RNase III" evidence="20">
    <location>
        <begin position="1111"/>
        <end position="1242"/>
    </location>
</feature>
<evidence type="ECO:0000256" key="2">
    <source>
        <dbReference type="ARBA" id="ARBA00001946"/>
    </source>
</evidence>
<dbReference type="EMBL" id="JAHUZN010000001">
    <property type="protein sequence ID" value="KAG8503299.1"/>
    <property type="molecule type" value="Genomic_DNA"/>
</dbReference>
<dbReference type="GO" id="GO:0005737">
    <property type="term" value="C:cytoplasm"/>
    <property type="evidence" value="ECO:0007669"/>
    <property type="project" value="TreeGrafter"/>
</dbReference>
<proteinExistence type="inferred from homology"/>
<comment type="cofactor">
    <cofactor evidence="2">
        <name>Mg(2+)</name>
        <dbReference type="ChEBI" id="CHEBI:18420"/>
    </cofactor>
</comment>
<dbReference type="InterPro" id="IPR036389">
    <property type="entry name" value="RNase_III_sf"/>
</dbReference>
<keyword evidence="5" id="KW-0479">Metal-binding</keyword>
<accession>A0A8J6A2H2</accession>
<name>A0A8J6A2H2_9ROSI</name>
<keyword evidence="7" id="KW-0547">Nucleotide-binding</keyword>
<feature type="domain" description="Helicase C-terminal" evidence="23">
    <location>
        <begin position="493"/>
        <end position="652"/>
    </location>
</feature>
<evidence type="ECO:0000256" key="9">
    <source>
        <dbReference type="ARBA" id="ARBA00022801"/>
    </source>
</evidence>
<evidence type="ECO:0000256" key="15">
    <source>
        <dbReference type="ARBA" id="ARBA00023211"/>
    </source>
</evidence>
<dbReference type="SMART" id="SM00487">
    <property type="entry name" value="DEXDc"/>
    <property type="match status" value="1"/>
</dbReference>
<dbReference type="InterPro" id="IPR001650">
    <property type="entry name" value="Helicase_C-like"/>
</dbReference>
<dbReference type="Gene3D" id="1.10.1520.10">
    <property type="entry name" value="Ribonuclease III domain"/>
    <property type="match status" value="2"/>
</dbReference>
<comment type="similarity">
    <text evidence="17 18">Belongs to the helicase family. Dicer subfamily.</text>
</comment>
<keyword evidence="26" id="KW-1185">Reference proteome</keyword>
<organism evidence="25 26">
    <name type="scientific">Gossypium anomalum</name>
    <dbReference type="NCBI Taxonomy" id="47600"/>
    <lineage>
        <taxon>Eukaryota</taxon>
        <taxon>Viridiplantae</taxon>
        <taxon>Streptophyta</taxon>
        <taxon>Embryophyta</taxon>
        <taxon>Tracheophyta</taxon>
        <taxon>Spermatophyta</taxon>
        <taxon>Magnoliopsida</taxon>
        <taxon>eudicotyledons</taxon>
        <taxon>Gunneridae</taxon>
        <taxon>Pentapetalae</taxon>
        <taxon>rosids</taxon>
        <taxon>malvids</taxon>
        <taxon>Malvales</taxon>
        <taxon>Malvaceae</taxon>
        <taxon>Malvoideae</taxon>
        <taxon>Gossypium</taxon>
    </lineage>
</organism>
<keyword evidence="16" id="KW-0539">Nucleus</keyword>
<evidence type="ECO:0000259" key="19">
    <source>
        <dbReference type="PROSITE" id="PS50137"/>
    </source>
</evidence>
<dbReference type="Pfam" id="PF00035">
    <property type="entry name" value="dsrm"/>
    <property type="match status" value="1"/>
</dbReference>
<dbReference type="InterPro" id="IPR038248">
    <property type="entry name" value="Dicer_dimer_sf"/>
</dbReference>
<dbReference type="PROSITE" id="PS51194">
    <property type="entry name" value="HELICASE_CTER"/>
    <property type="match status" value="1"/>
</dbReference>
<keyword evidence="12" id="KW-0460">Magnesium</keyword>
<comment type="caution">
    <text evidence="25">The sequence shown here is derived from an EMBL/GenBank/DDBJ whole genome shotgun (WGS) entry which is preliminary data.</text>
</comment>
<feature type="domain" description="DRBM" evidence="19">
    <location>
        <begin position="1452"/>
        <end position="1519"/>
    </location>
</feature>
<dbReference type="InterPro" id="IPR014720">
    <property type="entry name" value="dsRBD_dom"/>
</dbReference>
<dbReference type="GO" id="GO:0005634">
    <property type="term" value="C:nucleus"/>
    <property type="evidence" value="ECO:0007669"/>
    <property type="project" value="UniProtKB-SubCell"/>
</dbReference>
<dbReference type="InterPro" id="IPR006935">
    <property type="entry name" value="Helicase/UvrB_N"/>
</dbReference>
<dbReference type="GO" id="GO:0003723">
    <property type="term" value="F:RNA binding"/>
    <property type="evidence" value="ECO:0007669"/>
    <property type="project" value="UniProtKB-UniRule"/>
</dbReference>
<dbReference type="InterPro" id="IPR003100">
    <property type="entry name" value="PAZ_dom"/>
</dbReference>
<dbReference type="InterPro" id="IPR027417">
    <property type="entry name" value="P-loop_NTPase"/>
</dbReference>
<dbReference type="CDD" id="cd18802">
    <property type="entry name" value="SF2_C_dicer"/>
    <property type="match status" value="1"/>
</dbReference>
<keyword evidence="10" id="KW-0347">Helicase</keyword>
<dbReference type="GO" id="GO:0004525">
    <property type="term" value="F:ribonuclease III activity"/>
    <property type="evidence" value="ECO:0007669"/>
    <property type="project" value="InterPro"/>
</dbReference>
<dbReference type="GO" id="GO:0046872">
    <property type="term" value="F:metal ion binding"/>
    <property type="evidence" value="ECO:0007669"/>
    <property type="project" value="UniProtKB-KW"/>
</dbReference>
<dbReference type="PROSITE" id="PS00517">
    <property type="entry name" value="RNASE_3_1"/>
    <property type="match status" value="1"/>
</dbReference>
<dbReference type="Gene3D" id="3.30.160.380">
    <property type="entry name" value="Dicer dimerisation domain"/>
    <property type="match status" value="1"/>
</dbReference>
<keyword evidence="14" id="KW-0943">RNA-mediated gene silencing</keyword>
<evidence type="ECO:0000256" key="17">
    <source>
        <dbReference type="ARBA" id="ARBA00035116"/>
    </source>
</evidence>
<comment type="cofactor">
    <cofactor evidence="1">
        <name>Mn(2+)</name>
        <dbReference type="ChEBI" id="CHEBI:29035"/>
    </cofactor>
</comment>
<dbReference type="InterPro" id="IPR014001">
    <property type="entry name" value="Helicase_ATP-bd"/>
</dbReference>
<evidence type="ECO:0000256" key="3">
    <source>
        <dbReference type="ARBA" id="ARBA00004123"/>
    </source>
</evidence>
<dbReference type="PROSITE" id="PS50137">
    <property type="entry name" value="DS_RBD"/>
    <property type="match status" value="1"/>
</dbReference>
<dbReference type="PANTHER" id="PTHR14950">
    <property type="entry name" value="DICER-RELATED"/>
    <property type="match status" value="1"/>
</dbReference>
<feature type="domain" description="Helicase ATP-binding" evidence="22">
    <location>
        <begin position="24"/>
        <end position="203"/>
    </location>
</feature>
<keyword evidence="9" id="KW-0378">Hydrolase</keyword>
<evidence type="ECO:0000256" key="5">
    <source>
        <dbReference type="ARBA" id="ARBA00022723"/>
    </source>
</evidence>
<feature type="domain" description="RNase III" evidence="20">
    <location>
        <begin position="1278"/>
        <end position="1426"/>
    </location>
</feature>
<dbReference type="SUPFAM" id="SSF101690">
    <property type="entry name" value="PAZ domain"/>
    <property type="match status" value="1"/>
</dbReference>
<evidence type="ECO:0000256" key="14">
    <source>
        <dbReference type="ARBA" id="ARBA00023158"/>
    </source>
</evidence>
<protein>
    <submittedName>
        <fullName evidence="25">Uncharacterized protein</fullName>
    </submittedName>
</protein>
<evidence type="ECO:0000256" key="11">
    <source>
        <dbReference type="ARBA" id="ARBA00022840"/>
    </source>
</evidence>
<evidence type="ECO:0000256" key="10">
    <source>
        <dbReference type="ARBA" id="ARBA00022806"/>
    </source>
</evidence>
<evidence type="ECO:0000259" key="20">
    <source>
        <dbReference type="PROSITE" id="PS50142"/>
    </source>
</evidence>
<evidence type="ECO:0000256" key="18">
    <source>
        <dbReference type="PROSITE-ProRule" id="PRU00657"/>
    </source>
</evidence>
<dbReference type="PROSITE" id="PS50821">
    <property type="entry name" value="PAZ"/>
    <property type="match status" value="1"/>
</dbReference>
<evidence type="ECO:0000256" key="7">
    <source>
        <dbReference type="ARBA" id="ARBA00022741"/>
    </source>
</evidence>
<sequence length="1523" mass="173332">MEMNISQQHSSDPLPFARSYQLEALEKAIKQNTIAYLETGSGKTLIAVMLLRRYAYLIRKPSPFNAVFLVPQVVLVEQQADAVEMHTDLNVGKYWGDMEVDFWDDAKWQQEIDKYEIWYMSAAITFLSYQVLVMTPQILLNGLRHGFFKINMIKVLIIDECHHARGKHPYASIMTEFYHRQLEAGVSDLPRIFGMTASPINTKGANSADGYWQKIHELETIMNSKVYTCVSESVLAQFVPFSTPKFKFYQDMEIPYVLYARLVQELNVLKVKVTTWKGECKIVREAERKIITIFLPRKVDCGYSLKSWAAQNQPNLLLMASFFLMLSVNKTRPGLRAHFIFSVSIPDRVSQLINLSPGRKQQKEKRDNDNRCTGFQHECLLDNLDLEASAAESTRRKISKMHSALIHCLDKLGVWLALKAAEYLSCYESEFLMWGKLDVFGEKIVRSYSVDAFHAIGRCIPSDPDWTIVNDFKANVDAGFLTTKVLCLIESLSEYRVLKDIRCIIFVERIIAAVVLQSLFSELLPKYGNWKTKYIAGNNSGLQNQTRKKQNEIVEEFRKGIVNIIVATSILEEGLDVQACNLIIRFDPSPTVCSFIQSRGRARMQNSDYLLMNYLTSGDVMRKESLCHASDPCSPLSNDLCDEEFYHVASTGAFMTLSSSVGLIYFYCSRLPADGVLLSLCPWLNALTSFRCLFVLFRYFKPTLRQANGDLHPPSTQEFPIQTVCVKGNFKSLKQKACFEACKQLHQIGALTDNLVPDIVVEENDAEEIGKESYNDDQPIFFPPELVNQDSQESMTKYYCYLMELKQNFGYEIPVHNIILLVRSQLEMEAKSIELEVDRGTLTVNLKYIGLIRLSSDQVILCRRFQIALFRVLMDHKAEKLTELLSDLTSGNNSEIDYLLLPSNYMGQPVIDWLSISSILFSYEKGWKNHVNCNDGILQTKSGLVCTCMIKNSLVSTPHNGHTYIIDGLLNNINANSLLTLSDGGVMTYKEYYEQRRVSFLAGRHIFPVQNHIQRCKKQKEKGIESKIVHNIWVVLSFECSLKSSNAFVELPPELCDVIMSPISISTFYSFTFLPSIMHRLESLLLATSLKKMLLDHCVHNVAIPTMKVLEAITTKKCLESFHLESLETLGDSFLKYAVCQQLFKKHQNHHEGLLSIRKDKMISNTTLCMLGCDKKLPGFIRDEPFDPKGWMVPGYNCGRYTLNEDTLNTRKIYISGRRKLKSKKVADVVEALIGAYLSMGGEVAALLFMNWIGITIDFRNIPYERHFEVQAEKFVNVQHLESLLNYSFQDPSLLVEALTHGSYMLAEIPGCYQRLEFLGDSVLDYLITRHLYNKYPGISPGLLTDLRSASVNNNCYALSAVKAGLHKHILQSSQKLYKHIKETVESFQELSLDCTFGWESEKSFPRFVLGDVMESLAGAIFVDSGYKKETVFRSIRPLLEPLITLETMTVHPVKELNELCQKKHYEQRKPIVSHDNGVSSVTIEVEANGEVLKHTSTASDKKMAKKLASKEILKSLKGVNFC</sequence>
<dbReference type="SUPFAM" id="SSF69065">
    <property type="entry name" value="RNase III domain-like"/>
    <property type="match status" value="2"/>
</dbReference>
<evidence type="ECO:0000256" key="4">
    <source>
        <dbReference type="ARBA" id="ARBA00022722"/>
    </source>
</evidence>
<dbReference type="PROSITE" id="PS51327">
    <property type="entry name" value="DICER_DSRBF"/>
    <property type="match status" value="1"/>
</dbReference>
<keyword evidence="8" id="KW-0255">Endonuclease</keyword>
<dbReference type="FunFam" id="3.40.50.300:FF:000420">
    <property type="entry name" value="Endoribonuclease dicer-like 1"/>
    <property type="match status" value="1"/>
</dbReference>
<keyword evidence="11" id="KW-0067">ATP-binding</keyword>
<dbReference type="InterPro" id="IPR000999">
    <property type="entry name" value="RNase_III_dom"/>
</dbReference>
<dbReference type="SUPFAM" id="SSF54768">
    <property type="entry name" value="dsRNA-binding domain-like"/>
    <property type="match status" value="1"/>
</dbReference>
<evidence type="ECO:0000259" key="21">
    <source>
        <dbReference type="PROSITE" id="PS50821"/>
    </source>
</evidence>
<dbReference type="CDD" id="cd18034">
    <property type="entry name" value="DEXHc_dicer"/>
    <property type="match status" value="1"/>
</dbReference>
<evidence type="ECO:0000259" key="23">
    <source>
        <dbReference type="PROSITE" id="PS51194"/>
    </source>
</evidence>
<keyword evidence="6" id="KW-0677">Repeat</keyword>
<dbReference type="FunFam" id="3.40.50.300:FF:000705">
    <property type="entry name" value="Endoribonuclease dicer-like protein"/>
    <property type="match status" value="1"/>
</dbReference>
<dbReference type="FunFam" id="1.10.1520.10:FF:000004">
    <property type="entry name" value="Endoribonuclease dicer-like 1"/>
    <property type="match status" value="1"/>
</dbReference>
<dbReference type="PROSITE" id="PS51192">
    <property type="entry name" value="HELICASE_ATP_BIND_1"/>
    <property type="match status" value="1"/>
</dbReference>
<keyword evidence="4" id="KW-0540">Nuclease</keyword>
<evidence type="ECO:0000259" key="22">
    <source>
        <dbReference type="PROSITE" id="PS51192"/>
    </source>
</evidence>
<dbReference type="Gene3D" id="3.30.160.20">
    <property type="match status" value="1"/>
</dbReference>
<dbReference type="Proteomes" id="UP000701853">
    <property type="component" value="Chromosome 1"/>
</dbReference>
<feature type="domain" description="PAZ" evidence="21">
    <location>
        <begin position="926"/>
        <end position="1060"/>
    </location>
</feature>
<dbReference type="SMART" id="SM00490">
    <property type="entry name" value="HELICc"/>
    <property type="match status" value="1"/>
</dbReference>